<proteinExistence type="predicted"/>
<dbReference type="CDD" id="cd01300">
    <property type="entry name" value="YtcJ_like"/>
    <property type="match status" value="1"/>
</dbReference>
<dbReference type="InterPro" id="IPR033932">
    <property type="entry name" value="YtcJ-like"/>
</dbReference>
<comment type="caution">
    <text evidence="2">The sequence shown here is derived from an EMBL/GenBank/DDBJ whole genome shotgun (WGS) entry which is preliminary data.</text>
</comment>
<sequence length="539" mass="60119">MIALYNGTIYSGKRFYEAILLDGKWIKSIGSNEAIRRQATSQDQQIDLGGRLVLPGFIDSHAHGPLSISRTLGKIDLYPAETQDQYLQIIRQFVEENPEQELYSGMGWLNPAFGELGPDKESLDAICSSKPIVLCSGDGHSTWGNSRAIELAGITRTSEDPEGGTIERNADGSIRGTFRDQAKDYLQNLVPDASADDYKEALMNFQDMMAGYGHTAVFDAMVDLNSNMHQAYRELNRDGQLKIKCVLAYTSDPENPELSLAQYEKAKVVKEGKLTEGTIVKVFVDGVVEGGTAFLKEEYCHQKDYYGEPLWEQEALNQFCAAVDRMGYDLHFHVIGDAAAAEMLTAMEFVHQKNGEKLRNTVAAHMQLVDPKDYQRLKALDIRISSNPYWFVKAPGYYENIELPFLGNRAELEYPMKSFFDLGLIVSAGSDYGVTPQPYPPAGMQIALLRTLYGKDHTILKDVLNAAEAIDLEEALDAFTINGANTMGIEDMTGSLEVGKHADLVVMEQNLFDTDAADFYRTEVYMTISEGEIIYKKRE</sequence>
<gene>
    <name evidence="2" type="ORF">OBO34_08150</name>
</gene>
<dbReference type="RefSeq" id="WP_253019828.1">
    <property type="nucleotide sequence ID" value="NZ_JAOSHN010000003.1"/>
</dbReference>
<dbReference type="Pfam" id="PF07969">
    <property type="entry name" value="Amidohydro_3"/>
    <property type="match status" value="1"/>
</dbReference>
<evidence type="ECO:0000313" key="2">
    <source>
        <dbReference type="EMBL" id="MCU7378326.1"/>
    </source>
</evidence>
<feature type="domain" description="Amidohydrolase 3" evidence="1">
    <location>
        <begin position="46"/>
        <end position="535"/>
    </location>
</feature>
<dbReference type="AlphaFoldDB" id="A0A9J6QVR8"/>
<organism evidence="2 3">
    <name type="scientific">Hominibacterium faecale</name>
    <dbReference type="NCBI Taxonomy" id="2839743"/>
    <lineage>
        <taxon>Bacteria</taxon>
        <taxon>Bacillati</taxon>
        <taxon>Bacillota</taxon>
        <taxon>Clostridia</taxon>
        <taxon>Peptostreptococcales</taxon>
        <taxon>Anaerovoracaceae</taxon>
        <taxon>Hominibacterium</taxon>
    </lineage>
</organism>
<dbReference type="Gene3D" id="3.10.310.70">
    <property type="match status" value="1"/>
</dbReference>
<protein>
    <submittedName>
        <fullName evidence="2">Amidohydrolase</fullName>
    </submittedName>
</protein>
<dbReference type="GO" id="GO:0016810">
    <property type="term" value="F:hydrolase activity, acting on carbon-nitrogen (but not peptide) bonds"/>
    <property type="evidence" value="ECO:0007669"/>
    <property type="project" value="InterPro"/>
</dbReference>
<keyword evidence="3" id="KW-1185">Reference proteome</keyword>
<dbReference type="Gene3D" id="3.20.20.140">
    <property type="entry name" value="Metal-dependent hydrolases"/>
    <property type="match status" value="1"/>
</dbReference>
<dbReference type="InterPro" id="IPR032466">
    <property type="entry name" value="Metal_Hydrolase"/>
</dbReference>
<dbReference type="EMBL" id="JAOSHN010000003">
    <property type="protein sequence ID" value="MCU7378326.1"/>
    <property type="molecule type" value="Genomic_DNA"/>
</dbReference>
<dbReference type="PANTHER" id="PTHR22642">
    <property type="entry name" value="IMIDAZOLONEPROPIONASE"/>
    <property type="match status" value="1"/>
</dbReference>
<accession>A0A9J6QVR8</accession>
<dbReference type="SUPFAM" id="SSF51338">
    <property type="entry name" value="Composite domain of metallo-dependent hydrolases"/>
    <property type="match status" value="1"/>
</dbReference>
<dbReference type="Proteomes" id="UP001065549">
    <property type="component" value="Unassembled WGS sequence"/>
</dbReference>
<evidence type="ECO:0000259" key="1">
    <source>
        <dbReference type="Pfam" id="PF07969"/>
    </source>
</evidence>
<dbReference type="InterPro" id="IPR011059">
    <property type="entry name" value="Metal-dep_hydrolase_composite"/>
</dbReference>
<dbReference type="PANTHER" id="PTHR22642:SF2">
    <property type="entry name" value="PROTEIN LONG AFTER FAR-RED 3"/>
    <property type="match status" value="1"/>
</dbReference>
<dbReference type="Gene3D" id="2.30.40.10">
    <property type="entry name" value="Urease, subunit C, domain 1"/>
    <property type="match status" value="1"/>
</dbReference>
<dbReference type="InterPro" id="IPR013108">
    <property type="entry name" value="Amidohydro_3"/>
</dbReference>
<reference evidence="2" key="1">
    <citation type="submission" date="2022-09" db="EMBL/GenBank/DDBJ databases">
        <title>Culturomic study of gut microbiota in children with autism spectrum disorder.</title>
        <authorList>
            <person name="Efimov B.A."/>
            <person name="Chaplin A.V."/>
            <person name="Sokolova S.R."/>
            <person name="Pikina A.P."/>
            <person name="Korzhanova M."/>
            <person name="Belova V."/>
            <person name="Korostin D."/>
        </authorList>
    </citation>
    <scope>NUCLEOTIDE SEQUENCE</scope>
    <source>
        <strain evidence="2">ASD5510</strain>
    </source>
</reference>
<evidence type="ECO:0000313" key="3">
    <source>
        <dbReference type="Proteomes" id="UP001065549"/>
    </source>
</evidence>
<dbReference type="SUPFAM" id="SSF51556">
    <property type="entry name" value="Metallo-dependent hydrolases"/>
    <property type="match status" value="1"/>
</dbReference>
<name>A0A9J6QVR8_9FIRM</name>